<dbReference type="RefSeq" id="WP_153495007.1">
    <property type="nucleotide sequence ID" value="NZ_CAXYUY010000009.1"/>
</dbReference>
<dbReference type="InterPro" id="IPR020629">
    <property type="entry name" value="FPG_Glyclase"/>
</dbReference>
<evidence type="ECO:0000256" key="12">
    <source>
        <dbReference type="ARBA" id="ARBA00023268"/>
    </source>
</evidence>
<evidence type="ECO:0000313" key="19">
    <source>
        <dbReference type="Proteomes" id="UP000439550"/>
    </source>
</evidence>
<keyword evidence="7 15" id="KW-0378">Hydrolase</keyword>
<dbReference type="PROSITE" id="PS51066">
    <property type="entry name" value="ZF_FPG_2"/>
    <property type="match status" value="1"/>
</dbReference>
<dbReference type="NCBIfam" id="NF002211">
    <property type="entry name" value="PRK01103.1"/>
    <property type="match status" value="1"/>
</dbReference>
<evidence type="ECO:0000256" key="3">
    <source>
        <dbReference type="ARBA" id="ARBA00011245"/>
    </source>
</evidence>
<dbReference type="PANTHER" id="PTHR22993:SF9">
    <property type="entry name" value="FORMAMIDOPYRIMIDINE-DNA GLYCOSYLASE"/>
    <property type="match status" value="1"/>
</dbReference>
<keyword evidence="13 15" id="KW-0326">Glycosidase</keyword>
<keyword evidence="11 15" id="KW-0456">Lyase</keyword>
<dbReference type="PROSITE" id="PS51068">
    <property type="entry name" value="FPG_CAT"/>
    <property type="match status" value="1"/>
</dbReference>
<dbReference type="InterPro" id="IPR015886">
    <property type="entry name" value="H2TH_FPG"/>
</dbReference>
<evidence type="ECO:0000259" key="16">
    <source>
        <dbReference type="PROSITE" id="PS51066"/>
    </source>
</evidence>
<organism evidence="18 19">
    <name type="scientific">Lactococcus hircilactis</name>
    <dbReference type="NCBI Taxonomy" id="1494462"/>
    <lineage>
        <taxon>Bacteria</taxon>
        <taxon>Bacillati</taxon>
        <taxon>Bacillota</taxon>
        <taxon>Bacilli</taxon>
        <taxon>Lactobacillales</taxon>
        <taxon>Streptococcaceae</taxon>
        <taxon>Lactococcus</taxon>
    </lineage>
</organism>
<dbReference type="FunFam" id="1.10.8.50:FF:000003">
    <property type="entry name" value="Formamidopyrimidine-DNA glycosylase"/>
    <property type="match status" value="1"/>
</dbReference>
<feature type="active site" description="Proton donor; for delta-elimination activity" evidence="15">
    <location>
        <position position="272"/>
    </location>
</feature>
<evidence type="ECO:0000256" key="6">
    <source>
        <dbReference type="ARBA" id="ARBA00022771"/>
    </source>
</evidence>
<evidence type="ECO:0000256" key="11">
    <source>
        <dbReference type="ARBA" id="ARBA00023239"/>
    </source>
</evidence>
<dbReference type="GO" id="GO:0003690">
    <property type="term" value="F:double-stranded DNA binding"/>
    <property type="evidence" value="ECO:0007669"/>
    <property type="project" value="UniProtKB-ARBA"/>
</dbReference>
<dbReference type="InterPro" id="IPR035937">
    <property type="entry name" value="FPG_N"/>
</dbReference>
<dbReference type="InterPro" id="IPR010979">
    <property type="entry name" value="Ribosomal_uS13-like_H2TH"/>
</dbReference>
<comment type="cofactor">
    <cofactor evidence="15">
        <name>Zn(2+)</name>
        <dbReference type="ChEBI" id="CHEBI:29105"/>
    </cofactor>
    <text evidence="15">Binds 1 zinc ion per subunit.</text>
</comment>
<evidence type="ECO:0000256" key="9">
    <source>
        <dbReference type="ARBA" id="ARBA00023125"/>
    </source>
</evidence>
<evidence type="ECO:0000256" key="4">
    <source>
        <dbReference type="ARBA" id="ARBA00022723"/>
    </source>
</evidence>
<evidence type="ECO:0000313" key="18">
    <source>
        <dbReference type="EMBL" id="MQW38661.1"/>
    </source>
</evidence>
<feature type="domain" description="Formamidopyrimidine-DNA glycosylase catalytic" evidence="17">
    <location>
        <begin position="2"/>
        <end position="123"/>
    </location>
</feature>
<dbReference type="OrthoDB" id="9800855at2"/>
<evidence type="ECO:0000256" key="15">
    <source>
        <dbReference type="HAMAP-Rule" id="MF_00103"/>
    </source>
</evidence>
<evidence type="ECO:0000256" key="1">
    <source>
        <dbReference type="ARBA" id="ARBA00001668"/>
    </source>
</evidence>
<dbReference type="Pfam" id="PF01149">
    <property type="entry name" value="Fapy_DNA_glyco"/>
    <property type="match status" value="1"/>
</dbReference>
<dbReference type="InterPro" id="IPR010663">
    <property type="entry name" value="Znf_FPG/IleRS"/>
</dbReference>
<keyword evidence="8 15" id="KW-0862">Zinc</keyword>
<dbReference type="SMART" id="SM01232">
    <property type="entry name" value="H2TH"/>
    <property type="match status" value="1"/>
</dbReference>
<dbReference type="SMART" id="SM00898">
    <property type="entry name" value="Fapy_DNA_glyco"/>
    <property type="match status" value="1"/>
</dbReference>
<keyword evidence="4 15" id="KW-0479">Metal-binding</keyword>
<feature type="binding site" evidence="15">
    <location>
        <position position="91"/>
    </location>
    <ligand>
        <name>DNA</name>
        <dbReference type="ChEBI" id="CHEBI:16991"/>
    </ligand>
</feature>
<dbReference type="Gene3D" id="3.20.190.10">
    <property type="entry name" value="MutM-like, N-terminal"/>
    <property type="match status" value="1"/>
</dbReference>
<evidence type="ECO:0000256" key="5">
    <source>
        <dbReference type="ARBA" id="ARBA00022763"/>
    </source>
</evidence>
<dbReference type="InterPro" id="IPR000214">
    <property type="entry name" value="Znf_DNA_glyclase/AP_lyase"/>
</dbReference>
<comment type="caution">
    <text evidence="18">The sequence shown here is derived from an EMBL/GenBank/DDBJ whole genome shotgun (WGS) entry which is preliminary data.</text>
</comment>
<dbReference type="GO" id="GO:0140078">
    <property type="term" value="F:class I DNA-(apurinic or apyrimidinic site) endonuclease activity"/>
    <property type="evidence" value="ECO:0007669"/>
    <property type="project" value="UniProtKB-EC"/>
</dbReference>
<dbReference type="HAMAP" id="MF_00103">
    <property type="entry name" value="Fapy_DNA_glycosyl"/>
    <property type="match status" value="1"/>
</dbReference>
<comment type="similarity">
    <text evidence="2 15">Belongs to the FPG family.</text>
</comment>
<dbReference type="GO" id="GO:0006284">
    <property type="term" value="P:base-excision repair"/>
    <property type="evidence" value="ECO:0007669"/>
    <property type="project" value="InterPro"/>
</dbReference>
<dbReference type="SUPFAM" id="SSF81624">
    <property type="entry name" value="N-terminal domain of MutM-like DNA repair proteins"/>
    <property type="match status" value="1"/>
</dbReference>
<feature type="binding site" evidence="15">
    <location>
        <position position="120"/>
    </location>
    <ligand>
        <name>DNA</name>
        <dbReference type="ChEBI" id="CHEBI:16991"/>
    </ligand>
</feature>
<protein>
    <recommendedName>
        <fullName evidence="15">Formamidopyrimidine-DNA glycosylase</fullName>
        <shortName evidence="15">Fapy-DNA glycosylase</shortName>
        <ecNumber evidence="15">3.2.2.23</ecNumber>
    </recommendedName>
    <alternativeName>
        <fullName evidence="15">DNA-(apurinic or apyrimidinic site) lyase MutM</fullName>
        <shortName evidence="15">AP lyase MutM</shortName>
        <ecNumber evidence="15">4.2.99.18</ecNumber>
    </alternativeName>
</protein>
<evidence type="ECO:0000256" key="7">
    <source>
        <dbReference type="ARBA" id="ARBA00022801"/>
    </source>
</evidence>
<dbReference type="GO" id="GO:0008270">
    <property type="term" value="F:zinc ion binding"/>
    <property type="evidence" value="ECO:0007669"/>
    <property type="project" value="UniProtKB-UniRule"/>
</dbReference>
<dbReference type="SUPFAM" id="SSF46946">
    <property type="entry name" value="S13-like H2TH domain"/>
    <property type="match status" value="1"/>
</dbReference>
<proteinExistence type="inferred from homology"/>
<evidence type="ECO:0000259" key="17">
    <source>
        <dbReference type="PROSITE" id="PS51068"/>
    </source>
</evidence>
<comment type="catalytic activity">
    <reaction evidence="1 15">
        <text>Hydrolysis of DNA containing ring-opened 7-methylguanine residues, releasing 2,6-diamino-4-hydroxy-5-(N-methyl)formamidopyrimidine.</text>
        <dbReference type="EC" id="3.2.2.23"/>
    </reaction>
</comment>
<dbReference type="InterPro" id="IPR015887">
    <property type="entry name" value="DNA_glyclase_Znf_dom_DNA_BS"/>
</dbReference>
<evidence type="ECO:0000256" key="10">
    <source>
        <dbReference type="ARBA" id="ARBA00023204"/>
    </source>
</evidence>
<dbReference type="EMBL" id="WITJ01000002">
    <property type="protein sequence ID" value="MQW38661.1"/>
    <property type="molecule type" value="Genomic_DNA"/>
</dbReference>
<dbReference type="InterPro" id="IPR012319">
    <property type="entry name" value="FPG_cat"/>
</dbReference>
<comment type="subunit">
    <text evidence="3 15">Monomer.</text>
</comment>
<feature type="domain" description="FPG-type" evidence="16">
    <location>
        <begin position="248"/>
        <end position="282"/>
    </location>
</feature>
<name>A0A7X2CZW4_9LACT</name>
<dbReference type="NCBIfam" id="TIGR00577">
    <property type="entry name" value="fpg"/>
    <property type="match status" value="1"/>
</dbReference>
<dbReference type="GO" id="GO:0003684">
    <property type="term" value="F:damaged DNA binding"/>
    <property type="evidence" value="ECO:0007669"/>
    <property type="project" value="InterPro"/>
</dbReference>
<reference evidence="18 19" key="1">
    <citation type="submission" date="2019-10" db="EMBL/GenBank/DDBJ databases">
        <authorList>
            <person name="Dong K."/>
        </authorList>
    </citation>
    <scope>NUCLEOTIDE SEQUENCE [LARGE SCALE GENOMIC DNA]</scope>
    <source>
        <strain evidence="18 19">DSM 28960</strain>
    </source>
</reference>
<evidence type="ECO:0000256" key="2">
    <source>
        <dbReference type="ARBA" id="ARBA00009409"/>
    </source>
</evidence>
<keyword evidence="6 15" id="KW-0863">Zinc-finger</keyword>
<keyword evidence="5 15" id="KW-0227">DNA damage</keyword>
<dbReference type="GO" id="GO:0034039">
    <property type="term" value="F:8-oxo-7,8-dihydroguanine DNA N-glycosylase activity"/>
    <property type="evidence" value="ECO:0007669"/>
    <property type="project" value="TreeGrafter"/>
</dbReference>
<gene>
    <name evidence="15 18" type="primary">mutM</name>
    <name evidence="15" type="synonym">fpg</name>
    <name evidence="18" type="ORF">GHI93_01685</name>
</gene>
<dbReference type="Gene3D" id="1.10.8.50">
    <property type="match status" value="1"/>
</dbReference>
<keyword evidence="19" id="KW-1185">Reference proteome</keyword>
<keyword evidence="9 15" id="KW-0238">DNA-binding</keyword>
<comment type="caution">
    <text evidence="15">Lacks conserved residue(s) required for the propagation of feature annotation.</text>
</comment>
<dbReference type="AlphaFoldDB" id="A0A7X2CZW4"/>
<dbReference type="Pfam" id="PF06831">
    <property type="entry name" value="H2TH"/>
    <property type="match status" value="1"/>
</dbReference>
<accession>A0A7X2CZW4</accession>
<evidence type="ECO:0000256" key="13">
    <source>
        <dbReference type="ARBA" id="ARBA00023295"/>
    </source>
</evidence>
<dbReference type="EC" id="3.2.2.23" evidence="15"/>
<feature type="active site" description="Proton donor; for beta-elimination activity" evidence="15">
    <location>
        <position position="58"/>
    </location>
</feature>
<dbReference type="Proteomes" id="UP000439550">
    <property type="component" value="Unassembled WGS sequence"/>
</dbReference>
<dbReference type="PROSITE" id="PS01242">
    <property type="entry name" value="ZF_FPG_1"/>
    <property type="match status" value="1"/>
</dbReference>
<comment type="function">
    <text evidence="15">Involved in base excision repair of DNA damaged by oxidation or by mutagenic agents. Acts as DNA glycosylase that recognizes and removes damaged bases. Has a preference for oxidized purines, such as 7,8-dihydro-8-oxoguanine (8-oxoG). Has AP (apurinic/apyrimidinic) lyase activity and introduces nicks in the DNA strand. Cleaves the DNA backbone by beta-delta elimination to generate a single-strand break at the site of the removed base with both 3'- and 5'-phosphates.</text>
</comment>
<keyword evidence="10 15" id="KW-0234">DNA repair</keyword>
<dbReference type="SUPFAM" id="SSF57716">
    <property type="entry name" value="Glucocorticoid receptor-like (DNA-binding domain)"/>
    <property type="match status" value="1"/>
</dbReference>
<sequence length="286" mass="32485">MPELPEVETMRRGLSQQVVGQKIIKIETTYPRMILTGFDSLQKKLTNHVITGVLRRGKYLIFQFDTPLCLISHLRMEGKYRLDLTTQHLKHDHISLTLISPTLTNPTAKDHKFLVYSDVRKFGTWELVSADKVEAFFEAKKIGPEPTYKTFAESLFYEKLSTSSKKIKPYLLEQTLVAGLGNIYADEVLFRAKIHPETPAHLLSKKDVHLLHDSIIEILQKAINLGGSTIRTYKNSFGKEGEMQNELKVYAKQNTACPNCGTKIKKIKLSGRGAHFCPHCQSVKTK</sequence>
<dbReference type="CDD" id="cd08966">
    <property type="entry name" value="EcFpg-like_N"/>
    <property type="match status" value="1"/>
</dbReference>
<keyword evidence="12 15" id="KW-0511">Multifunctional enzyme</keyword>
<dbReference type="EC" id="4.2.99.18" evidence="15"/>
<evidence type="ECO:0000256" key="8">
    <source>
        <dbReference type="ARBA" id="ARBA00022833"/>
    </source>
</evidence>
<dbReference type="PANTHER" id="PTHR22993">
    <property type="entry name" value="FORMAMIDOPYRIMIDINE-DNA GLYCOSYLASE"/>
    <property type="match status" value="1"/>
</dbReference>
<feature type="active site" description="Proton donor" evidence="15">
    <location>
        <position position="3"/>
    </location>
</feature>
<comment type="catalytic activity">
    <reaction evidence="14 15">
        <text>2'-deoxyribonucleotide-(2'-deoxyribose 5'-phosphate)-2'-deoxyribonucleotide-DNA = a 3'-end 2'-deoxyribonucleotide-(2,3-dehydro-2,3-deoxyribose 5'-phosphate)-DNA + a 5'-end 5'-phospho-2'-deoxyribonucleoside-DNA + H(+)</text>
        <dbReference type="Rhea" id="RHEA:66592"/>
        <dbReference type="Rhea" id="RHEA-COMP:13180"/>
        <dbReference type="Rhea" id="RHEA-COMP:16897"/>
        <dbReference type="Rhea" id="RHEA-COMP:17067"/>
        <dbReference type="ChEBI" id="CHEBI:15378"/>
        <dbReference type="ChEBI" id="CHEBI:136412"/>
        <dbReference type="ChEBI" id="CHEBI:157695"/>
        <dbReference type="ChEBI" id="CHEBI:167181"/>
        <dbReference type="EC" id="4.2.99.18"/>
    </reaction>
</comment>
<evidence type="ECO:0000256" key="14">
    <source>
        <dbReference type="ARBA" id="ARBA00044632"/>
    </source>
</evidence>
<dbReference type="Pfam" id="PF06827">
    <property type="entry name" value="zf-FPG_IleRS"/>
    <property type="match status" value="1"/>
</dbReference>
<feature type="active site" description="Schiff-base intermediate with DNA" evidence="15">
    <location>
        <position position="2"/>
    </location>
</feature>